<reference evidence="13" key="3">
    <citation type="submission" date="2018-04" db="EMBL/GenBank/DDBJ databases">
        <authorList>
            <person name="Sheh A."/>
            <person name="Shen Z."/>
            <person name="Mannion A.J."/>
            <person name="Fox J.G."/>
        </authorList>
    </citation>
    <scope>NUCLEOTIDE SEQUENCE</scope>
    <source>
        <strain evidence="13">MIT 97-6194</strain>
    </source>
</reference>
<dbReference type="Pfam" id="PF00254">
    <property type="entry name" value="FKBP_C"/>
    <property type="match status" value="1"/>
</dbReference>
<evidence type="ECO:0000256" key="8">
    <source>
        <dbReference type="ARBA" id="ARBA00037071"/>
    </source>
</evidence>
<evidence type="ECO:0000256" key="6">
    <source>
        <dbReference type="ARBA" id="ARBA00023186"/>
    </source>
</evidence>
<dbReference type="PROSITE" id="PS50059">
    <property type="entry name" value="FKBP_PPIASE"/>
    <property type="match status" value="1"/>
</dbReference>
<dbReference type="Gene3D" id="3.10.50.40">
    <property type="match status" value="1"/>
</dbReference>
<evidence type="ECO:0000256" key="5">
    <source>
        <dbReference type="ARBA" id="ARBA00023110"/>
    </source>
</evidence>
<gene>
    <name evidence="12" type="ORF">DCO61_10865</name>
    <name evidence="13" type="ORF">LS64_010505</name>
</gene>
<evidence type="ECO:0000256" key="9">
    <source>
        <dbReference type="PROSITE-ProRule" id="PRU00277"/>
    </source>
</evidence>
<dbReference type="EC" id="5.2.1.8" evidence="10"/>
<dbReference type="PANTHER" id="PTHR47861:SF3">
    <property type="entry name" value="FKBP-TYPE PEPTIDYL-PROLYL CIS-TRANS ISOMERASE SLYD"/>
    <property type="match status" value="1"/>
</dbReference>
<keyword evidence="4" id="KW-0963">Cytoplasm</keyword>
<dbReference type="EMBL" id="QBIU01000002">
    <property type="protein sequence ID" value="MWV70480.1"/>
    <property type="molecule type" value="Genomic_DNA"/>
</dbReference>
<evidence type="ECO:0000256" key="7">
    <source>
        <dbReference type="ARBA" id="ARBA00023235"/>
    </source>
</evidence>
<reference evidence="13 14" key="1">
    <citation type="journal article" date="2014" name="Genome Announc.">
        <title>Draft genome sequences of eight enterohepatic helicobacter species isolated from both laboratory and wild rodents.</title>
        <authorList>
            <person name="Sheh A."/>
            <person name="Shen Z."/>
            <person name="Fox J.G."/>
        </authorList>
    </citation>
    <scope>NUCLEOTIDE SEQUENCE [LARGE SCALE GENOMIC DNA]</scope>
    <source>
        <strain evidence="13 14">MIT 97-6194</strain>
    </source>
</reference>
<evidence type="ECO:0000256" key="4">
    <source>
        <dbReference type="ARBA" id="ARBA00022490"/>
    </source>
</evidence>
<dbReference type="RefSeq" id="WP_034572885.1">
    <property type="nucleotide sequence ID" value="NZ_JRMP02000021.1"/>
</dbReference>
<dbReference type="InterPro" id="IPR046357">
    <property type="entry name" value="PPIase_dom_sf"/>
</dbReference>
<organism evidence="13 14">
    <name type="scientific">Helicobacter saguini</name>
    <dbReference type="NCBI Taxonomy" id="1548018"/>
    <lineage>
        <taxon>Bacteria</taxon>
        <taxon>Pseudomonadati</taxon>
        <taxon>Campylobacterota</taxon>
        <taxon>Epsilonproteobacteria</taxon>
        <taxon>Campylobacterales</taxon>
        <taxon>Helicobacteraceae</taxon>
        <taxon>Helicobacter</taxon>
    </lineage>
</organism>
<comment type="catalytic activity">
    <reaction evidence="1 9 10">
        <text>[protein]-peptidylproline (omega=180) = [protein]-peptidylproline (omega=0)</text>
        <dbReference type="Rhea" id="RHEA:16237"/>
        <dbReference type="Rhea" id="RHEA-COMP:10747"/>
        <dbReference type="Rhea" id="RHEA-COMP:10748"/>
        <dbReference type="ChEBI" id="CHEBI:83833"/>
        <dbReference type="ChEBI" id="CHEBI:83834"/>
        <dbReference type="EC" id="5.2.1.8"/>
    </reaction>
</comment>
<evidence type="ECO:0000256" key="2">
    <source>
        <dbReference type="ARBA" id="ARBA00004496"/>
    </source>
</evidence>
<feature type="domain" description="PPIase FKBP-type" evidence="11">
    <location>
        <begin position="5"/>
        <end position="79"/>
    </location>
</feature>
<dbReference type="Proteomes" id="UP000477070">
    <property type="component" value="Unassembled WGS sequence"/>
</dbReference>
<sequence>MIENNKVVSINYEVKDAQSGEVIDRSEGSPLEFITGCSQVIEGLEQEVLKANVGDSITFSVSPELGYGVRNPELLQEVPREQFSNLTDELQKGMTLFGESENGVVQVIVADLNDNSVIIDYNHPLAGKTLDFKVDVLSARDATPDELIIGLGGGCGSGCGCGSGHSHGGHEHGGGGCCGGGHGSMGGCGCGH</sequence>
<dbReference type="InterPro" id="IPR001179">
    <property type="entry name" value="PPIase_FKBP_dom"/>
</dbReference>
<comment type="caution">
    <text evidence="13">The sequence shown here is derived from an EMBL/GenBank/DDBJ whole genome shotgun (WGS) entry which is preliminary data.</text>
</comment>
<dbReference type="GO" id="GO:0005737">
    <property type="term" value="C:cytoplasm"/>
    <property type="evidence" value="ECO:0007669"/>
    <property type="project" value="UniProtKB-SubCell"/>
</dbReference>
<keyword evidence="5 9" id="KW-0697">Rotamase</keyword>
<comment type="similarity">
    <text evidence="3 10">Belongs to the FKBP-type PPIase family.</text>
</comment>
<protein>
    <recommendedName>
        <fullName evidence="10">Peptidyl-prolyl cis-trans isomerase</fullName>
        <ecNumber evidence="10">5.2.1.8</ecNumber>
    </recommendedName>
</protein>
<dbReference type="GO" id="GO:0003755">
    <property type="term" value="F:peptidyl-prolyl cis-trans isomerase activity"/>
    <property type="evidence" value="ECO:0007669"/>
    <property type="project" value="UniProtKB-UniRule"/>
</dbReference>
<dbReference type="GO" id="GO:0042026">
    <property type="term" value="P:protein refolding"/>
    <property type="evidence" value="ECO:0007669"/>
    <property type="project" value="UniProtKB-ARBA"/>
</dbReference>
<dbReference type="STRING" id="1548018.LS64_10365"/>
<evidence type="ECO:0000256" key="10">
    <source>
        <dbReference type="RuleBase" id="RU003915"/>
    </source>
</evidence>
<name>A0A347VPP0_9HELI</name>
<keyword evidence="6" id="KW-0143">Chaperone</keyword>
<reference evidence="13 14" key="2">
    <citation type="journal article" date="2016" name="Infect. Immun.">
        <title>Helicobacter saguini, a Novel Helicobacter Isolated from Cotton-Top Tamarins with Ulcerative Colitis, Has Proinflammatory Properties and Induces Typhlocolitis and Dysplasia in Gnotobiotic IL-10-/- Mice.</title>
        <authorList>
            <person name="Shen Z."/>
            <person name="Mannion A."/>
            <person name="Whary M.T."/>
            <person name="Muthupalani S."/>
            <person name="Sheh A."/>
            <person name="Feng Y."/>
            <person name="Gong G."/>
            <person name="Vandamme P."/>
            <person name="Holcombe H.R."/>
            <person name="Paster B.J."/>
            <person name="Fox J.G."/>
        </authorList>
    </citation>
    <scope>NUCLEOTIDE SEQUENCE [LARGE SCALE GENOMIC DNA]</scope>
    <source>
        <strain evidence="13 14">MIT 97-6194</strain>
    </source>
</reference>
<dbReference type="Proteomes" id="UP000029714">
    <property type="component" value="Unassembled WGS sequence"/>
</dbReference>
<evidence type="ECO:0000256" key="1">
    <source>
        <dbReference type="ARBA" id="ARBA00000971"/>
    </source>
</evidence>
<dbReference type="EMBL" id="JRMP02000021">
    <property type="protein sequence ID" value="TLD92344.1"/>
    <property type="molecule type" value="Genomic_DNA"/>
</dbReference>
<proteinExistence type="inferred from homology"/>
<keyword evidence="7 9" id="KW-0413">Isomerase</keyword>
<dbReference type="PANTHER" id="PTHR47861">
    <property type="entry name" value="FKBP-TYPE PEPTIDYL-PROLYL CIS-TRANS ISOMERASE SLYD"/>
    <property type="match status" value="1"/>
</dbReference>
<comment type="function">
    <text evidence="8">Also involved in hydrogenase metallocenter assembly, probably by participating in the nickel insertion step. This function in hydrogenase biosynthesis requires chaperone activity and the presence of the metal-binding domain, but not PPIase activity.</text>
</comment>
<evidence type="ECO:0000256" key="3">
    <source>
        <dbReference type="ARBA" id="ARBA00006577"/>
    </source>
</evidence>
<evidence type="ECO:0000313" key="13">
    <source>
        <dbReference type="EMBL" id="TLD92344.1"/>
    </source>
</evidence>
<evidence type="ECO:0000313" key="12">
    <source>
        <dbReference type="EMBL" id="MWV70480.1"/>
    </source>
</evidence>
<keyword evidence="14" id="KW-1185">Reference proteome</keyword>
<evidence type="ECO:0000259" key="11">
    <source>
        <dbReference type="PROSITE" id="PS50059"/>
    </source>
</evidence>
<evidence type="ECO:0000313" key="15">
    <source>
        <dbReference type="Proteomes" id="UP000477070"/>
    </source>
</evidence>
<dbReference type="SUPFAM" id="SSF54534">
    <property type="entry name" value="FKBP-like"/>
    <property type="match status" value="1"/>
</dbReference>
<evidence type="ECO:0000313" key="14">
    <source>
        <dbReference type="Proteomes" id="UP000029714"/>
    </source>
</evidence>
<accession>A0A347VPP0</accession>
<reference evidence="12 15" key="4">
    <citation type="submission" date="2019-12" db="EMBL/GenBank/DDBJ databases">
        <title>Multi-Generational Helicobacter saguini Isolates.</title>
        <authorList>
            <person name="Mannion A."/>
            <person name="Shen Z."/>
            <person name="Fox J.G."/>
        </authorList>
    </citation>
    <scope>NUCLEOTIDE SEQUENCE [LARGE SCALE GENOMIC DNA]</scope>
    <source>
        <strain evidence="12">16-048</strain>
        <strain evidence="15">16-048 (F4)</strain>
    </source>
</reference>
<dbReference type="OrthoDB" id="9808891at2"/>
<dbReference type="AlphaFoldDB" id="A0A347VPP0"/>
<comment type="subcellular location">
    <subcellularLocation>
        <location evidence="2">Cytoplasm</location>
    </subcellularLocation>
</comment>